<feature type="binding site" description="axial binding residue" evidence="10">
    <location>
        <position position="420"/>
    </location>
    <ligand>
        <name>heme</name>
        <dbReference type="ChEBI" id="CHEBI:30413"/>
    </ligand>
    <ligandPart>
        <name>Fe</name>
        <dbReference type="ChEBI" id="CHEBI:18248"/>
    </ligandPart>
</feature>
<comment type="subcellular location">
    <subcellularLocation>
        <location evidence="2">Membrane</location>
        <topology evidence="2">Single-pass membrane protein</topology>
    </subcellularLocation>
</comment>
<dbReference type="FunFam" id="1.10.630.10:FF:000022">
    <property type="entry name" value="Taxadiene 5-alpha hydroxylase"/>
    <property type="match status" value="1"/>
</dbReference>
<dbReference type="CDD" id="cd11043">
    <property type="entry name" value="CYP90-like"/>
    <property type="match status" value="1"/>
</dbReference>
<evidence type="ECO:0000256" key="5">
    <source>
        <dbReference type="ARBA" id="ARBA00022723"/>
    </source>
</evidence>
<dbReference type="GO" id="GO:0004497">
    <property type="term" value="F:monooxygenase activity"/>
    <property type="evidence" value="ECO:0000318"/>
    <property type="project" value="GO_Central"/>
</dbReference>
<dbReference type="PRINTS" id="PR00385">
    <property type="entry name" value="P450"/>
</dbReference>
<dbReference type="GO" id="GO:0020037">
    <property type="term" value="F:heme binding"/>
    <property type="evidence" value="ECO:0007669"/>
    <property type="project" value="InterPro"/>
</dbReference>
<dbReference type="Proteomes" id="UP000030748">
    <property type="component" value="Unassembled WGS sequence"/>
</dbReference>
<evidence type="ECO:0000256" key="7">
    <source>
        <dbReference type="ARBA" id="ARBA00023002"/>
    </source>
</evidence>
<organism evidence="13 14">
    <name type="scientific">Erythranthe guttata</name>
    <name type="common">Yellow monkey flower</name>
    <name type="synonym">Mimulus guttatus</name>
    <dbReference type="NCBI Taxonomy" id="4155"/>
    <lineage>
        <taxon>Eukaryota</taxon>
        <taxon>Viridiplantae</taxon>
        <taxon>Streptophyta</taxon>
        <taxon>Embryophyta</taxon>
        <taxon>Tracheophyta</taxon>
        <taxon>Spermatophyta</taxon>
        <taxon>Magnoliopsida</taxon>
        <taxon>eudicotyledons</taxon>
        <taxon>Gunneridae</taxon>
        <taxon>Pentapetalae</taxon>
        <taxon>asterids</taxon>
        <taxon>lamiids</taxon>
        <taxon>Lamiales</taxon>
        <taxon>Phrymaceae</taxon>
        <taxon>Erythranthe</taxon>
    </lineage>
</organism>
<evidence type="ECO:0000256" key="2">
    <source>
        <dbReference type="ARBA" id="ARBA00004167"/>
    </source>
</evidence>
<evidence type="ECO:0000256" key="8">
    <source>
        <dbReference type="ARBA" id="ARBA00023004"/>
    </source>
</evidence>
<reference evidence="13 14" key="1">
    <citation type="journal article" date="2013" name="Proc. Natl. Acad. Sci. U.S.A.">
        <title>Fine-scale variation in meiotic recombination in Mimulus inferred from population shotgun sequencing.</title>
        <authorList>
            <person name="Hellsten U."/>
            <person name="Wright K.M."/>
            <person name="Jenkins J."/>
            <person name="Shu S."/>
            <person name="Yuan Y."/>
            <person name="Wessler S.R."/>
            <person name="Schmutz J."/>
            <person name="Willis J.H."/>
            <person name="Rokhsar D.S."/>
        </authorList>
    </citation>
    <scope>NUCLEOTIDE SEQUENCE [LARGE SCALE GENOMIC DNA]</scope>
    <source>
        <strain evidence="14">cv. DUN x IM62</strain>
    </source>
</reference>
<sequence>MEVFLPYLLPLLVLLPLSFYLLSFFRKTGSKNLPPGSNGWPLLGENMEFAFSGPQKFIQDRMRKYSPEVFMTSLLGQKIAIFCGAKGNKFLFMNDDKLFTSFWLQSMKKALLFPEPAKGNFISILKRSYHGDFLKPEALKQYIPAMDALARQHLDSYWIPNSVVEVFPLSKKYTFELACRLFLNVVDPAHIGKLSGPFTLVTSGMLYVPVNLPGTAYHRAVKGGKLVREKVVSIVTKRRKELVMNEETEGRDLLSKMLLLTDEDGRFLSEMEVSNIFIGYLVASYMTTSSAITVVMNYLAEFPHVYREVFKEQMAIAKSKGPDELLTWEDIEKMKYSWNVARESFRLMPPAQGAIRETTNEFTYAGFTIPKGSKIVWTVHSSHKNPEYFPEPEKFDPTRFEGSGPAPYTYVPFGGGSRICPGIEYARLEVLVFMHNVVTRFKLEKAIPNEKILFHAETVPAHGLPLRLHPHEK</sequence>
<dbReference type="PRINTS" id="PR00463">
    <property type="entry name" value="EP450I"/>
</dbReference>
<name>A0A022Q8H2_ERYGU</name>
<dbReference type="GO" id="GO:0016712">
    <property type="term" value="F:oxidoreductase activity, acting on paired donors, with incorporation or reduction of molecular oxygen, reduced flavin or flavoprotein as one donor, and incorporation of one atom of oxygen"/>
    <property type="evidence" value="ECO:0007669"/>
    <property type="project" value="UniProtKB-ARBA"/>
</dbReference>
<evidence type="ECO:0000256" key="11">
    <source>
        <dbReference type="RuleBase" id="RU000461"/>
    </source>
</evidence>
<keyword evidence="9 12" id="KW-0472">Membrane</keyword>
<dbReference type="SUPFAM" id="SSF48264">
    <property type="entry name" value="Cytochrome P450"/>
    <property type="match status" value="1"/>
</dbReference>
<dbReference type="PANTHER" id="PTHR24286">
    <property type="entry name" value="CYTOCHROME P450 26"/>
    <property type="match status" value="1"/>
</dbReference>
<evidence type="ECO:0000256" key="1">
    <source>
        <dbReference type="ARBA" id="ARBA00001971"/>
    </source>
</evidence>
<evidence type="ECO:0000256" key="6">
    <source>
        <dbReference type="ARBA" id="ARBA00022989"/>
    </source>
</evidence>
<proteinExistence type="inferred from homology"/>
<dbReference type="PANTHER" id="PTHR24286:SF53">
    <property type="entry name" value="BETA-AMYRIN 28-OXIDASE-LIKE"/>
    <property type="match status" value="1"/>
</dbReference>
<evidence type="ECO:0000256" key="10">
    <source>
        <dbReference type="PIRSR" id="PIRSR602401-1"/>
    </source>
</evidence>
<evidence type="ECO:0008006" key="15">
    <source>
        <dbReference type="Google" id="ProtNLM"/>
    </source>
</evidence>
<keyword evidence="8 10" id="KW-0408">Iron</keyword>
<accession>A0A022Q8H2</accession>
<evidence type="ECO:0000256" key="4">
    <source>
        <dbReference type="ARBA" id="ARBA00022692"/>
    </source>
</evidence>
<gene>
    <name evidence="13" type="ORF">MIMGU_mgv1a021193mg</name>
</gene>
<dbReference type="InterPro" id="IPR036396">
    <property type="entry name" value="Cyt_P450_sf"/>
</dbReference>
<dbReference type="STRING" id="4155.A0A022Q8H2"/>
<dbReference type="EMBL" id="KI632191">
    <property type="protein sequence ID" value="EYU22845.1"/>
    <property type="molecule type" value="Genomic_DNA"/>
</dbReference>
<dbReference type="InterPro" id="IPR002401">
    <property type="entry name" value="Cyt_P450_E_grp-I"/>
</dbReference>
<evidence type="ECO:0000256" key="3">
    <source>
        <dbReference type="ARBA" id="ARBA00010617"/>
    </source>
</evidence>
<keyword evidence="14" id="KW-1185">Reference proteome</keyword>
<keyword evidence="7 11" id="KW-0560">Oxidoreductase</keyword>
<dbReference type="InterPro" id="IPR001128">
    <property type="entry name" value="Cyt_P450"/>
</dbReference>
<dbReference type="eggNOG" id="KOG0157">
    <property type="taxonomic scope" value="Eukaryota"/>
</dbReference>
<dbReference type="AlphaFoldDB" id="A0A022Q8H2"/>
<dbReference type="GO" id="GO:0005506">
    <property type="term" value="F:iron ion binding"/>
    <property type="evidence" value="ECO:0007669"/>
    <property type="project" value="InterPro"/>
</dbReference>
<dbReference type="Pfam" id="PF00067">
    <property type="entry name" value="p450"/>
    <property type="match status" value="1"/>
</dbReference>
<keyword evidence="11" id="KW-0503">Monooxygenase</keyword>
<protein>
    <recommendedName>
        <fullName evidence="15">Cytochrome P450</fullName>
    </recommendedName>
</protein>
<keyword evidence="4 12" id="KW-0812">Transmembrane</keyword>
<evidence type="ECO:0000256" key="12">
    <source>
        <dbReference type="SAM" id="Phobius"/>
    </source>
</evidence>
<evidence type="ECO:0000313" key="13">
    <source>
        <dbReference type="EMBL" id="EYU22845.1"/>
    </source>
</evidence>
<comment type="cofactor">
    <cofactor evidence="1 10">
        <name>heme</name>
        <dbReference type="ChEBI" id="CHEBI:30413"/>
    </cofactor>
</comment>
<feature type="transmembrane region" description="Helical" evidence="12">
    <location>
        <begin position="6"/>
        <end position="25"/>
    </location>
</feature>
<keyword evidence="6 12" id="KW-1133">Transmembrane helix</keyword>
<dbReference type="Gene3D" id="1.10.630.10">
    <property type="entry name" value="Cytochrome P450"/>
    <property type="match status" value="1"/>
</dbReference>
<dbReference type="GO" id="GO:0016020">
    <property type="term" value="C:membrane"/>
    <property type="evidence" value="ECO:0007669"/>
    <property type="project" value="UniProtKB-SubCell"/>
</dbReference>
<dbReference type="InterPro" id="IPR017972">
    <property type="entry name" value="Cyt_P450_CS"/>
</dbReference>
<keyword evidence="5 10" id="KW-0479">Metal-binding</keyword>
<comment type="similarity">
    <text evidence="3 11">Belongs to the cytochrome P450 family.</text>
</comment>
<evidence type="ECO:0000313" key="14">
    <source>
        <dbReference type="Proteomes" id="UP000030748"/>
    </source>
</evidence>
<evidence type="ECO:0000256" key="9">
    <source>
        <dbReference type="ARBA" id="ARBA00023136"/>
    </source>
</evidence>
<dbReference type="PROSITE" id="PS00086">
    <property type="entry name" value="CYTOCHROME_P450"/>
    <property type="match status" value="1"/>
</dbReference>
<keyword evidence="10 11" id="KW-0349">Heme</keyword>